<keyword evidence="5 7" id="KW-0472">Membrane</keyword>
<dbReference type="EMBL" id="JAEFCI010003430">
    <property type="protein sequence ID" value="KAG5461584.1"/>
    <property type="molecule type" value="Genomic_DNA"/>
</dbReference>
<reference evidence="9 10" key="1">
    <citation type="journal article" name="Sci. Rep.">
        <title>Genome-scale phylogenetic analyses confirm Olpidium as the closest living zoosporic fungus to the non-flagellated, terrestrial fungi.</title>
        <authorList>
            <person name="Chang Y."/>
            <person name="Rochon D."/>
            <person name="Sekimoto S."/>
            <person name="Wang Y."/>
            <person name="Chovatia M."/>
            <person name="Sandor L."/>
            <person name="Salamov A."/>
            <person name="Grigoriev I.V."/>
            <person name="Stajich J.E."/>
            <person name="Spatafora J.W."/>
        </authorList>
    </citation>
    <scope>NUCLEOTIDE SEQUENCE [LARGE SCALE GENOMIC DNA]</scope>
    <source>
        <strain evidence="9">S191</strain>
    </source>
</reference>
<keyword evidence="10" id="KW-1185">Reference proteome</keyword>
<dbReference type="OrthoDB" id="9944568at2759"/>
<feature type="region of interest" description="Disordered" evidence="6">
    <location>
        <begin position="1"/>
        <end position="22"/>
    </location>
</feature>
<feature type="transmembrane region" description="Helical" evidence="7">
    <location>
        <begin position="255"/>
        <end position="277"/>
    </location>
</feature>
<evidence type="ECO:0000313" key="10">
    <source>
        <dbReference type="Proteomes" id="UP000673691"/>
    </source>
</evidence>
<evidence type="ECO:0000256" key="1">
    <source>
        <dbReference type="ARBA" id="ARBA00004141"/>
    </source>
</evidence>
<evidence type="ECO:0000256" key="2">
    <source>
        <dbReference type="ARBA" id="ARBA00022692"/>
    </source>
</evidence>
<dbReference type="AlphaFoldDB" id="A0A8H7ZYC7"/>
<evidence type="ECO:0000256" key="4">
    <source>
        <dbReference type="ARBA" id="ARBA00022989"/>
    </source>
</evidence>
<dbReference type="GO" id="GO:0098771">
    <property type="term" value="P:inorganic ion homeostasis"/>
    <property type="evidence" value="ECO:0007669"/>
    <property type="project" value="UniProtKB-ARBA"/>
</dbReference>
<keyword evidence="3" id="KW-0862">Zinc</keyword>
<keyword evidence="3" id="KW-0406">Ion transport</keyword>
<dbReference type="InterPro" id="IPR058533">
    <property type="entry name" value="Cation_efflux_TM"/>
</dbReference>
<evidence type="ECO:0000256" key="7">
    <source>
        <dbReference type="SAM" id="Phobius"/>
    </source>
</evidence>
<dbReference type="PANTHER" id="PTHR11562:SF17">
    <property type="entry name" value="RE54080P-RELATED"/>
    <property type="match status" value="1"/>
</dbReference>
<dbReference type="InterPro" id="IPR050681">
    <property type="entry name" value="CDF/SLC30A"/>
</dbReference>
<keyword evidence="4 7" id="KW-1133">Transmembrane helix</keyword>
<proteinExistence type="predicted"/>
<organism evidence="9 10">
    <name type="scientific">Olpidium bornovanus</name>
    <dbReference type="NCBI Taxonomy" id="278681"/>
    <lineage>
        <taxon>Eukaryota</taxon>
        <taxon>Fungi</taxon>
        <taxon>Fungi incertae sedis</taxon>
        <taxon>Olpidiomycota</taxon>
        <taxon>Olpidiomycotina</taxon>
        <taxon>Olpidiomycetes</taxon>
        <taxon>Olpidiales</taxon>
        <taxon>Olpidiaceae</taxon>
        <taxon>Olpidium</taxon>
    </lineage>
</organism>
<keyword evidence="2 7" id="KW-0812">Transmembrane</keyword>
<name>A0A8H7ZYC7_9FUNG</name>
<comment type="caution">
    <text evidence="9">The sequence shown here is derived from an EMBL/GenBank/DDBJ whole genome shotgun (WGS) entry which is preliminary data.</text>
</comment>
<dbReference type="Proteomes" id="UP000673691">
    <property type="component" value="Unassembled WGS sequence"/>
</dbReference>
<dbReference type="Pfam" id="PF01545">
    <property type="entry name" value="Cation_efflux"/>
    <property type="match status" value="1"/>
</dbReference>
<dbReference type="GO" id="GO:0005385">
    <property type="term" value="F:zinc ion transmembrane transporter activity"/>
    <property type="evidence" value="ECO:0007669"/>
    <property type="project" value="TreeGrafter"/>
</dbReference>
<dbReference type="InterPro" id="IPR027469">
    <property type="entry name" value="Cation_efflux_TMD_sf"/>
</dbReference>
<dbReference type="PANTHER" id="PTHR11562">
    <property type="entry name" value="CATION EFFLUX PROTEIN/ ZINC TRANSPORTER"/>
    <property type="match status" value="1"/>
</dbReference>
<feature type="transmembrane region" description="Helical" evidence="7">
    <location>
        <begin position="283"/>
        <end position="302"/>
    </location>
</feature>
<feature type="domain" description="Cation efflux protein transmembrane" evidence="8">
    <location>
        <begin position="253"/>
        <end position="307"/>
    </location>
</feature>
<accession>A0A8H7ZYC7</accession>
<evidence type="ECO:0000256" key="6">
    <source>
        <dbReference type="SAM" id="MobiDB-lite"/>
    </source>
</evidence>
<evidence type="ECO:0000256" key="5">
    <source>
        <dbReference type="ARBA" id="ARBA00023136"/>
    </source>
</evidence>
<sequence length="322" mass="34104">MACTVDVSESRLVRRPGREDDEFKNRTGQRVVMPAANALNTPPPDFPSCPDLGPGSTVAPADLHSLRFTDIAPYPTVFSAVDRRAGQRSSRSADYEAGDGYDPLYPPPRSLGACGDSETVAVHLSHSAQELSILLRPAAESLGITYESRGKLSHLMASKPTGHVSIELSEQPAVPEKASGALDAGTTNRNAAANFSVTSTPTCVATDLHSDNGGDGRRRQSGLPNALGAANDQLLTEDNKVEADARANMKRLKTAIALCSVFFVVELCGGLFAGSLALLSDSFHLLSDCVSFVISLLAIRLSRKKSTKGTIRGPNGWMVTVL</sequence>
<evidence type="ECO:0000259" key="8">
    <source>
        <dbReference type="Pfam" id="PF01545"/>
    </source>
</evidence>
<feature type="compositionally biased region" description="Basic and acidic residues" evidence="6">
    <location>
        <begin position="8"/>
        <end position="22"/>
    </location>
</feature>
<dbReference type="Gene3D" id="1.20.1510.10">
    <property type="entry name" value="Cation efflux protein transmembrane domain"/>
    <property type="match status" value="1"/>
</dbReference>
<comment type="subcellular location">
    <subcellularLocation>
        <location evidence="1">Membrane</location>
        <topology evidence="1">Multi-pass membrane protein</topology>
    </subcellularLocation>
</comment>
<keyword evidence="3" id="KW-0864">Zinc transport</keyword>
<protein>
    <recommendedName>
        <fullName evidence="8">Cation efflux protein transmembrane domain-containing protein</fullName>
    </recommendedName>
</protein>
<evidence type="ECO:0000256" key="3">
    <source>
        <dbReference type="ARBA" id="ARBA00022906"/>
    </source>
</evidence>
<gene>
    <name evidence="9" type="ORF">BJ554DRAFT_6204</name>
</gene>
<evidence type="ECO:0000313" key="9">
    <source>
        <dbReference type="EMBL" id="KAG5461584.1"/>
    </source>
</evidence>
<dbReference type="GO" id="GO:0005886">
    <property type="term" value="C:plasma membrane"/>
    <property type="evidence" value="ECO:0007669"/>
    <property type="project" value="TreeGrafter"/>
</dbReference>
<keyword evidence="3" id="KW-0813">Transport</keyword>
<dbReference type="SUPFAM" id="SSF161111">
    <property type="entry name" value="Cation efflux protein transmembrane domain-like"/>
    <property type="match status" value="1"/>
</dbReference>
<dbReference type="GO" id="GO:0030003">
    <property type="term" value="P:intracellular monoatomic cation homeostasis"/>
    <property type="evidence" value="ECO:0007669"/>
    <property type="project" value="UniProtKB-ARBA"/>
</dbReference>